<comment type="caution">
    <text evidence="3">The sequence shown here is derived from an EMBL/GenBank/DDBJ whole genome shotgun (WGS) entry which is preliminary data.</text>
</comment>
<dbReference type="PRINTS" id="PR01438">
    <property type="entry name" value="UNVRSLSTRESS"/>
</dbReference>
<evidence type="ECO:0000313" key="4">
    <source>
        <dbReference type="Proteomes" id="UP001550210"/>
    </source>
</evidence>
<sequence length="302" mass="32005">MVRYVIAGVDGSTESLAAAHWAAREALRRGMELRLVHAWEWHPRPPASVPLGTGQRAWAEQILDEVARSVRAAHPGLGIEALLVREAPVAALLDATDEAEPLVLGSRGLSGLAGFVVGSVSQRVVARSTRPVVLVRSGEGAAGEHLPAPDGVSPDEIPELPYRDVVLGLDVSHPCDELIEFAFAAARRRGTGLHVIHAYRVPAAYAVDDVRDPVPATELLAERERAVVAALRPWCAKFPEVTVAETVVEGRVAGALVDASVDASLVVVGRRIRDARPGPHTGPVTHAVLHHVGCPVAVVPHT</sequence>
<protein>
    <submittedName>
        <fullName evidence="3">Universal stress protein</fullName>
    </submittedName>
</protein>
<name>A0ABV2V5L8_9ACTN</name>
<dbReference type="Gene3D" id="3.40.50.620">
    <property type="entry name" value="HUPs"/>
    <property type="match status" value="2"/>
</dbReference>
<evidence type="ECO:0000259" key="2">
    <source>
        <dbReference type="Pfam" id="PF00582"/>
    </source>
</evidence>
<evidence type="ECO:0000313" key="3">
    <source>
        <dbReference type="EMBL" id="MET9849120.1"/>
    </source>
</evidence>
<keyword evidence="4" id="KW-1185">Reference proteome</keyword>
<dbReference type="SUPFAM" id="SSF52402">
    <property type="entry name" value="Adenine nucleotide alpha hydrolases-like"/>
    <property type="match status" value="2"/>
</dbReference>
<dbReference type="PANTHER" id="PTHR46268">
    <property type="entry name" value="STRESS RESPONSE PROTEIN NHAX"/>
    <property type="match status" value="1"/>
</dbReference>
<gene>
    <name evidence="3" type="ORF">ABZZ21_32165</name>
</gene>
<dbReference type="RefSeq" id="WP_355401461.1">
    <property type="nucleotide sequence ID" value="NZ_JBEGHN010000034.1"/>
</dbReference>
<dbReference type="InterPro" id="IPR014729">
    <property type="entry name" value="Rossmann-like_a/b/a_fold"/>
</dbReference>
<dbReference type="Proteomes" id="UP001550210">
    <property type="component" value="Unassembled WGS sequence"/>
</dbReference>
<dbReference type="InterPro" id="IPR006016">
    <property type="entry name" value="UspA"/>
</dbReference>
<organism evidence="3 4">
    <name type="scientific">Streptomyces ossamyceticus</name>
    <dbReference type="NCBI Taxonomy" id="249581"/>
    <lineage>
        <taxon>Bacteria</taxon>
        <taxon>Bacillati</taxon>
        <taxon>Actinomycetota</taxon>
        <taxon>Actinomycetes</taxon>
        <taxon>Kitasatosporales</taxon>
        <taxon>Streptomycetaceae</taxon>
        <taxon>Streptomyces</taxon>
    </lineage>
</organism>
<reference evidence="3 4" key="1">
    <citation type="submission" date="2024-06" db="EMBL/GenBank/DDBJ databases">
        <title>The Natural Products Discovery Center: Release of the First 8490 Sequenced Strains for Exploring Actinobacteria Biosynthetic Diversity.</title>
        <authorList>
            <person name="Kalkreuter E."/>
            <person name="Kautsar S.A."/>
            <person name="Yang D."/>
            <person name="Bader C.D."/>
            <person name="Teijaro C.N."/>
            <person name="Fluegel L."/>
            <person name="Davis C.M."/>
            <person name="Simpson J.R."/>
            <person name="Lauterbach L."/>
            <person name="Steele A.D."/>
            <person name="Gui C."/>
            <person name="Meng S."/>
            <person name="Li G."/>
            <person name="Viehrig K."/>
            <person name="Ye F."/>
            <person name="Su P."/>
            <person name="Kiefer A.F."/>
            <person name="Nichols A."/>
            <person name="Cepeda A.J."/>
            <person name="Yan W."/>
            <person name="Fan B."/>
            <person name="Jiang Y."/>
            <person name="Adhikari A."/>
            <person name="Zheng C.-J."/>
            <person name="Schuster L."/>
            <person name="Cowan T.M."/>
            <person name="Smanski M.J."/>
            <person name="Chevrette M.G."/>
            <person name="De Carvalho L.P.S."/>
            <person name="Shen B."/>
        </authorList>
    </citation>
    <scope>NUCLEOTIDE SEQUENCE [LARGE SCALE GENOMIC DNA]</scope>
    <source>
        <strain evidence="3 4">NPDC006434</strain>
    </source>
</reference>
<proteinExistence type="inferred from homology"/>
<feature type="domain" description="UspA" evidence="2">
    <location>
        <begin position="1"/>
        <end position="136"/>
    </location>
</feature>
<dbReference type="PANTHER" id="PTHR46268:SF6">
    <property type="entry name" value="UNIVERSAL STRESS PROTEIN UP12"/>
    <property type="match status" value="1"/>
</dbReference>
<accession>A0ABV2V5L8</accession>
<feature type="domain" description="UspA" evidence="2">
    <location>
        <begin position="162"/>
        <end position="300"/>
    </location>
</feature>
<comment type="similarity">
    <text evidence="1">Belongs to the universal stress protein A family.</text>
</comment>
<evidence type="ECO:0000256" key="1">
    <source>
        <dbReference type="ARBA" id="ARBA00008791"/>
    </source>
</evidence>
<dbReference type="InterPro" id="IPR006015">
    <property type="entry name" value="Universal_stress_UspA"/>
</dbReference>
<dbReference type="EMBL" id="JBEXPZ010000048">
    <property type="protein sequence ID" value="MET9849120.1"/>
    <property type="molecule type" value="Genomic_DNA"/>
</dbReference>
<dbReference type="Pfam" id="PF00582">
    <property type="entry name" value="Usp"/>
    <property type="match status" value="2"/>
</dbReference>